<dbReference type="OrthoDB" id="7659053at2"/>
<name>A0A1M5SHH3_9RHOB</name>
<organism evidence="1 2">
    <name type="scientific">Cognatiyoonia sediminum</name>
    <dbReference type="NCBI Taxonomy" id="1508389"/>
    <lineage>
        <taxon>Bacteria</taxon>
        <taxon>Pseudomonadati</taxon>
        <taxon>Pseudomonadota</taxon>
        <taxon>Alphaproteobacteria</taxon>
        <taxon>Rhodobacterales</taxon>
        <taxon>Paracoccaceae</taxon>
        <taxon>Cognatiyoonia</taxon>
    </lineage>
</organism>
<accession>A0A1M5SHH3</accession>
<dbReference type="AlphaFoldDB" id="A0A1M5SHH3"/>
<evidence type="ECO:0000313" key="2">
    <source>
        <dbReference type="Proteomes" id="UP000184074"/>
    </source>
</evidence>
<dbReference type="PROSITE" id="PS51257">
    <property type="entry name" value="PROKAR_LIPOPROTEIN"/>
    <property type="match status" value="1"/>
</dbReference>
<dbReference type="Proteomes" id="UP000184074">
    <property type="component" value="Unassembled WGS sequence"/>
</dbReference>
<dbReference type="RefSeq" id="WP_072902402.1">
    <property type="nucleotide sequence ID" value="NZ_FQXB01000006.1"/>
</dbReference>
<keyword evidence="2" id="KW-1185">Reference proteome</keyword>
<protein>
    <recommendedName>
        <fullName evidence="3">Arginine transporter</fullName>
    </recommendedName>
</protein>
<proteinExistence type="predicted"/>
<gene>
    <name evidence="1" type="ORF">SAMN05444003_2972</name>
</gene>
<evidence type="ECO:0008006" key="3">
    <source>
        <dbReference type="Google" id="ProtNLM"/>
    </source>
</evidence>
<dbReference type="STRING" id="1508389.SAMN05444003_2972"/>
<dbReference type="EMBL" id="FQXB01000006">
    <property type="protein sequence ID" value="SHH37941.1"/>
    <property type="molecule type" value="Genomic_DNA"/>
</dbReference>
<evidence type="ECO:0000313" key="1">
    <source>
        <dbReference type="EMBL" id="SHH37941.1"/>
    </source>
</evidence>
<reference evidence="1 2" key="1">
    <citation type="submission" date="2016-11" db="EMBL/GenBank/DDBJ databases">
        <authorList>
            <person name="Jaros S."/>
            <person name="Januszkiewicz K."/>
            <person name="Wedrychowicz H."/>
        </authorList>
    </citation>
    <scope>NUCLEOTIDE SEQUENCE [LARGE SCALE GENOMIC DNA]</scope>
    <source>
        <strain evidence="1 2">DSM 28715</strain>
    </source>
</reference>
<sequence length="101" mass="11155">MRLLLISCVALALAACGPRVTGEVGKACLAADRQAASRTLCACVQNAANATLNGSDQARVATFFENPELANDTRISNRRSDERFWDRYRSFTQRAEQSCRR</sequence>